<dbReference type="Proteomes" id="UP001291309">
    <property type="component" value="Unassembled WGS sequence"/>
</dbReference>
<feature type="transmembrane region" description="Helical" evidence="7">
    <location>
        <begin position="270"/>
        <end position="288"/>
    </location>
</feature>
<feature type="transmembrane region" description="Helical" evidence="7">
    <location>
        <begin position="216"/>
        <end position="234"/>
    </location>
</feature>
<feature type="transmembrane region" description="Helical" evidence="7">
    <location>
        <begin position="6"/>
        <end position="23"/>
    </location>
</feature>
<organism evidence="9 10">
    <name type="scientific">Hyalangium rubrum</name>
    <dbReference type="NCBI Taxonomy" id="3103134"/>
    <lineage>
        <taxon>Bacteria</taxon>
        <taxon>Pseudomonadati</taxon>
        <taxon>Myxococcota</taxon>
        <taxon>Myxococcia</taxon>
        <taxon>Myxococcales</taxon>
        <taxon>Cystobacterineae</taxon>
        <taxon>Archangiaceae</taxon>
        <taxon>Hyalangium</taxon>
    </lineage>
</organism>
<comment type="subcellular location">
    <subcellularLocation>
        <location evidence="1">Membrane</location>
        <topology evidence="1">Multi-pass membrane protein</topology>
    </subcellularLocation>
</comment>
<reference evidence="9 10" key="1">
    <citation type="submission" date="2023-12" db="EMBL/GenBank/DDBJ databases">
        <title>the genome sequence of Hyalangium sp. s54d21.</title>
        <authorList>
            <person name="Zhang X."/>
        </authorList>
    </citation>
    <scope>NUCLEOTIDE SEQUENCE [LARGE SCALE GENOMIC DNA]</scope>
    <source>
        <strain evidence="10">s54d21</strain>
    </source>
</reference>
<evidence type="ECO:0000259" key="8">
    <source>
        <dbReference type="Pfam" id="PF13813"/>
    </source>
</evidence>
<dbReference type="PANTHER" id="PTHR31595:SF57">
    <property type="entry name" value="OS04G0481900 PROTEIN"/>
    <property type="match status" value="1"/>
</dbReference>
<dbReference type="InterPro" id="IPR044851">
    <property type="entry name" value="Wax_synthase"/>
</dbReference>
<name>A0ABU5H0L1_9BACT</name>
<dbReference type="PANTHER" id="PTHR31595">
    <property type="entry name" value="LONG-CHAIN-ALCOHOL O-FATTY-ACYLTRANSFERASE 3-RELATED"/>
    <property type="match status" value="1"/>
</dbReference>
<evidence type="ECO:0000313" key="9">
    <source>
        <dbReference type="EMBL" id="MDY7226856.1"/>
    </source>
</evidence>
<protein>
    <submittedName>
        <fullName evidence="9">MBOAT family protein</fullName>
    </submittedName>
</protein>
<keyword evidence="4 7" id="KW-0812">Transmembrane</keyword>
<comment type="pathway">
    <text evidence="2">Secondary metabolite biosynthesis.</text>
</comment>
<dbReference type="EMBL" id="JAXIVS010000003">
    <property type="protein sequence ID" value="MDY7226856.1"/>
    <property type="molecule type" value="Genomic_DNA"/>
</dbReference>
<feature type="transmembrane region" description="Helical" evidence="7">
    <location>
        <begin position="52"/>
        <end position="69"/>
    </location>
</feature>
<keyword evidence="5 7" id="KW-1133">Transmembrane helix</keyword>
<feature type="transmembrane region" description="Helical" evidence="7">
    <location>
        <begin position="107"/>
        <end position="127"/>
    </location>
</feature>
<keyword evidence="10" id="KW-1185">Reference proteome</keyword>
<evidence type="ECO:0000256" key="2">
    <source>
        <dbReference type="ARBA" id="ARBA00005179"/>
    </source>
</evidence>
<keyword evidence="6 7" id="KW-0472">Membrane</keyword>
<evidence type="ECO:0000256" key="1">
    <source>
        <dbReference type="ARBA" id="ARBA00004141"/>
    </source>
</evidence>
<keyword evidence="3" id="KW-0808">Transferase</keyword>
<accession>A0ABU5H0L1</accession>
<gene>
    <name evidence="9" type="ORF">SYV04_10670</name>
</gene>
<evidence type="ECO:0000256" key="3">
    <source>
        <dbReference type="ARBA" id="ARBA00022679"/>
    </source>
</evidence>
<proteinExistence type="predicted"/>
<dbReference type="InterPro" id="IPR032805">
    <property type="entry name" value="Wax_synthase_dom"/>
</dbReference>
<evidence type="ECO:0000256" key="4">
    <source>
        <dbReference type="ARBA" id="ARBA00022692"/>
    </source>
</evidence>
<sequence>MLLPGILLGLLYLTALLAALLATGSPWRRCAAVLVVATSLPLAFFVPAEYPTFTAFLALGCLWFTARVVELARERGSVPALYRLWHAVGMVDTRRARRRVPKVDRSALARMAVGAPLLGAAWAGVYFGSQLLSGAPRLAVRWLCGVVFMYVAVEVTVSAVILVYGLLGIDPRPLHDDPILSKSIGEFWNRRWNRAVHRFLKQNVFAPVARLGHAEWGMVLAFLLSAFIHFYFMWPAVGAFWAGMMALFFLLQLPLLWLERVLGVTRWPAPVARAWTLTLLVLLSPLFVEPVLRIVDTWG</sequence>
<dbReference type="RefSeq" id="WP_321545578.1">
    <property type="nucleotide sequence ID" value="NZ_JAXIVS010000003.1"/>
</dbReference>
<dbReference type="Pfam" id="PF13813">
    <property type="entry name" value="MBOAT_2"/>
    <property type="match status" value="1"/>
</dbReference>
<feature type="transmembrane region" description="Helical" evidence="7">
    <location>
        <begin position="139"/>
        <end position="167"/>
    </location>
</feature>
<feature type="transmembrane region" description="Helical" evidence="7">
    <location>
        <begin position="240"/>
        <end position="258"/>
    </location>
</feature>
<evidence type="ECO:0000256" key="7">
    <source>
        <dbReference type="SAM" id="Phobius"/>
    </source>
</evidence>
<evidence type="ECO:0000313" key="10">
    <source>
        <dbReference type="Proteomes" id="UP001291309"/>
    </source>
</evidence>
<evidence type="ECO:0000256" key="6">
    <source>
        <dbReference type="ARBA" id="ARBA00023136"/>
    </source>
</evidence>
<evidence type="ECO:0000256" key="5">
    <source>
        <dbReference type="ARBA" id="ARBA00022989"/>
    </source>
</evidence>
<comment type="caution">
    <text evidence="9">The sequence shown here is derived from an EMBL/GenBank/DDBJ whole genome shotgun (WGS) entry which is preliminary data.</text>
</comment>
<feature type="domain" description="Wax synthase" evidence="8">
    <location>
        <begin position="173"/>
        <end position="250"/>
    </location>
</feature>